<comment type="caution">
    <text evidence="2">The sequence shown here is derived from an EMBL/GenBank/DDBJ whole genome shotgun (WGS) entry which is preliminary data.</text>
</comment>
<name>A0A4V1RM76_9ACTN</name>
<dbReference type="AlphaFoldDB" id="A0A4V1RM76"/>
<feature type="domain" description="Rhodanese" evidence="1">
    <location>
        <begin position="16"/>
        <end position="103"/>
    </location>
</feature>
<dbReference type="GO" id="GO:0004792">
    <property type="term" value="F:thiosulfate-cyanide sulfurtransferase activity"/>
    <property type="evidence" value="ECO:0007669"/>
    <property type="project" value="InterPro"/>
</dbReference>
<dbReference type="OrthoDB" id="9800872at2"/>
<dbReference type="InterPro" id="IPR050229">
    <property type="entry name" value="GlpE_sulfurtransferase"/>
</dbReference>
<sequence>MSHPTPEITLEEFAAEREDGITVDVRERGEYAQGHVPGAVLVPMGQLASRLGELDRSTRVHVICASGNRSKAMTDLLVAQGFDAVSVSGGTRAWIASGRAIGVGL</sequence>
<dbReference type="Proteomes" id="UP000293291">
    <property type="component" value="Unassembled WGS sequence"/>
</dbReference>
<dbReference type="SUPFAM" id="SSF52821">
    <property type="entry name" value="Rhodanese/Cell cycle control phosphatase"/>
    <property type="match status" value="1"/>
</dbReference>
<proteinExistence type="predicted"/>
<organism evidence="2 3">
    <name type="scientific">Nocardioides ganghwensis</name>
    <dbReference type="NCBI Taxonomy" id="252230"/>
    <lineage>
        <taxon>Bacteria</taxon>
        <taxon>Bacillati</taxon>
        <taxon>Actinomycetota</taxon>
        <taxon>Actinomycetes</taxon>
        <taxon>Propionibacteriales</taxon>
        <taxon>Nocardioidaceae</taxon>
        <taxon>Nocardioides</taxon>
    </lineage>
</organism>
<gene>
    <name evidence="2" type="ORF">EUA07_15170</name>
</gene>
<accession>A0A4V1RM76</accession>
<protein>
    <submittedName>
        <fullName evidence="2">Rhodanese-like domain-containing protein</fullName>
    </submittedName>
</protein>
<keyword evidence="3" id="KW-1185">Reference proteome</keyword>
<dbReference type="InterPro" id="IPR036873">
    <property type="entry name" value="Rhodanese-like_dom_sf"/>
</dbReference>
<dbReference type="PANTHER" id="PTHR43031">
    <property type="entry name" value="FAD-DEPENDENT OXIDOREDUCTASE"/>
    <property type="match status" value="1"/>
</dbReference>
<dbReference type="PANTHER" id="PTHR43031:SF1">
    <property type="entry name" value="PYRIDINE NUCLEOTIDE-DISULPHIDE OXIDOREDUCTASE"/>
    <property type="match status" value="1"/>
</dbReference>
<dbReference type="PROSITE" id="PS00380">
    <property type="entry name" value="RHODANESE_1"/>
    <property type="match status" value="1"/>
</dbReference>
<dbReference type="InterPro" id="IPR001763">
    <property type="entry name" value="Rhodanese-like_dom"/>
</dbReference>
<evidence type="ECO:0000313" key="2">
    <source>
        <dbReference type="EMBL" id="RYB99833.1"/>
    </source>
</evidence>
<reference evidence="2 3" key="1">
    <citation type="submission" date="2019-01" db="EMBL/GenBank/DDBJ databases">
        <title>Novel species of Nocardioides.</title>
        <authorList>
            <person name="Liu Q."/>
            <person name="Xin Y.-H."/>
        </authorList>
    </citation>
    <scope>NUCLEOTIDE SEQUENCE [LARGE SCALE GENOMIC DNA]</scope>
    <source>
        <strain evidence="2 3">CGMCC 4.6875</strain>
    </source>
</reference>
<dbReference type="EMBL" id="SDWU01000017">
    <property type="protein sequence ID" value="RYB99833.1"/>
    <property type="molecule type" value="Genomic_DNA"/>
</dbReference>
<dbReference type="Gene3D" id="3.40.250.10">
    <property type="entry name" value="Rhodanese-like domain"/>
    <property type="match status" value="1"/>
</dbReference>
<dbReference type="Pfam" id="PF00581">
    <property type="entry name" value="Rhodanese"/>
    <property type="match status" value="1"/>
</dbReference>
<dbReference type="PROSITE" id="PS50206">
    <property type="entry name" value="RHODANESE_3"/>
    <property type="match status" value="1"/>
</dbReference>
<dbReference type="InterPro" id="IPR001307">
    <property type="entry name" value="Thiosulphate_STrfase_CS"/>
</dbReference>
<dbReference type="RefSeq" id="WP_129456026.1">
    <property type="nucleotide sequence ID" value="NZ_JACXYX010000017.1"/>
</dbReference>
<evidence type="ECO:0000313" key="3">
    <source>
        <dbReference type="Proteomes" id="UP000293291"/>
    </source>
</evidence>
<evidence type="ECO:0000259" key="1">
    <source>
        <dbReference type="PROSITE" id="PS50206"/>
    </source>
</evidence>
<dbReference type="CDD" id="cd00158">
    <property type="entry name" value="RHOD"/>
    <property type="match status" value="1"/>
</dbReference>
<dbReference type="SMART" id="SM00450">
    <property type="entry name" value="RHOD"/>
    <property type="match status" value="1"/>
</dbReference>